<feature type="transmembrane region" description="Helical" evidence="1">
    <location>
        <begin position="36"/>
        <end position="53"/>
    </location>
</feature>
<proteinExistence type="predicted"/>
<feature type="transmembrane region" description="Helical" evidence="1">
    <location>
        <begin position="150"/>
        <end position="173"/>
    </location>
</feature>
<dbReference type="Proteomes" id="UP001302072">
    <property type="component" value="Chromosome"/>
</dbReference>
<dbReference type="Pfam" id="PF11086">
    <property type="entry name" value="DUF2878"/>
    <property type="match status" value="1"/>
</dbReference>
<sequence length="183" mass="19551">MTKDDPAPHWRFWVNLLGNQGVWLCAVAGAGQGLQWPALLSASVYIASQLLISRNPRGDVCLVLLALACAFGVDGSAAASGTVLYSAAPWGWIPPPWILALWASFAMTLTTSMAFLQRHWLLPLVFGLLLAPLAYISASRGFSAVQFSAPAWHGITLLGATWATALSLLCRVARRAPLQPAGR</sequence>
<accession>A0ABY9YNJ9</accession>
<dbReference type="EMBL" id="CP115541">
    <property type="protein sequence ID" value="WNH52200.1"/>
    <property type="molecule type" value="Genomic_DNA"/>
</dbReference>
<keyword evidence="1" id="KW-0812">Transmembrane</keyword>
<gene>
    <name evidence="2" type="ORF">PDM29_17980</name>
</gene>
<keyword evidence="1" id="KW-1133">Transmembrane helix</keyword>
<dbReference type="InterPro" id="IPR021306">
    <property type="entry name" value="DUF2878"/>
</dbReference>
<reference evidence="2 3" key="1">
    <citation type="submission" date="2022-12" db="EMBL/GenBank/DDBJ databases">
        <title>Two new species, Stenotrophomonas aracearum and Stenotrophomonas oahuensis, isolated from Anthurium (Araceae family) in Hawaii.</title>
        <authorList>
            <person name="Chunag S.C."/>
            <person name="Dobhal S."/>
            <person name="Alvarez A."/>
            <person name="Arif M."/>
        </authorList>
    </citation>
    <scope>NUCLEOTIDE SEQUENCE [LARGE SCALE GENOMIC DNA]</scope>
    <source>
        <strain evidence="2 3">A5586</strain>
    </source>
</reference>
<feature type="transmembrane region" description="Helical" evidence="1">
    <location>
        <begin position="12"/>
        <end position="30"/>
    </location>
</feature>
<evidence type="ECO:0000313" key="3">
    <source>
        <dbReference type="Proteomes" id="UP001302072"/>
    </source>
</evidence>
<feature type="transmembrane region" description="Helical" evidence="1">
    <location>
        <begin position="121"/>
        <end position="138"/>
    </location>
</feature>
<name>A0ABY9YNJ9_9GAMM</name>
<organism evidence="2 3">
    <name type="scientific">Stenotrophomonas oahuensis</name>
    <dbReference type="NCBI Taxonomy" id="3003271"/>
    <lineage>
        <taxon>Bacteria</taxon>
        <taxon>Pseudomonadati</taxon>
        <taxon>Pseudomonadota</taxon>
        <taxon>Gammaproteobacteria</taxon>
        <taxon>Lysobacterales</taxon>
        <taxon>Lysobacteraceae</taxon>
        <taxon>Stenotrophomonas</taxon>
    </lineage>
</organism>
<protein>
    <submittedName>
        <fullName evidence="2">DUF2878 domain-containing protein</fullName>
    </submittedName>
</protein>
<dbReference type="RefSeq" id="WP_311191405.1">
    <property type="nucleotide sequence ID" value="NZ_CP115541.1"/>
</dbReference>
<feature type="transmembrane region" description="Helical" evidence="1">
    <location>
        <begin position="60"/>
        <end position="85"/>
    </location>
</feature>
<evidence type="ECO:0000313" key="2">
    <source>
        <dbReference type="EMBL" id="WNH52200.1"/>
    </source>
</evidence>
<feature type="transmembrane region" description="Helical" evidence="1">
    <location>
        <begin position="97"/>
        <end position="116"/>
    </location>
</feature>
<keyword evidence="3" id="KW-1185">Reference proteome</keyword>
<evidence type="ECO:0000256" key="1">
    <source>
        <dbReference type="SAM" id="Phobius"/>
    </source>
</evidence>
<keyword evidence="1" id="KW-0472">Membrane</keyword>